<accession>A0A8D8M8X9</accession>
<reference evidence="1" key="1">
    <citation type="submission" date="2021-05" db="EMBL/GenBank/DDBJ databases">
        <authorList>
            <person name="Alioto T."/>
            <person name="Alioto T."/>
            <person name="Gomez Garrido J."/>
        </authorList>
    </citation>
    <scope>NUCLEOTIDE SEQUENCE</scope>
</reference>
<name>A0A8D8M8X9_9HEMI</name>
<protein>
    <submittedName>
        <fullName evidence="1">Uncharacterized protein</fullName>
    </submittedName>
</protein>
<dbReference type="EMBL" id="HBUF01056617">
    <property type="protein sequence ID" value="CAG6624212.1"/>
    <property type="molecule type" value="Transcribed_RNA"/>
</dbReference>
<proteinExistence type="predicted"/>
<organism evidence="1">
    <name type="scientific">Cacopsylla melanoneura</name>
    <dbReference type="NCBI Taxonomy" id="428564"/>
    <lineage>
        <taxon>Eukaryota</taxon>
        <taxon>Metazoa</taxon>
        <taxon>Ecdysozoa</taxon>
        <taxon>Arthropoda</taxon>
        <taxon>Hexapoda</taxon>
        <taxon>Insecta</taxon>
        <taxon>Pterygota</taxon>
        <taxon>Neoptera</taxon>
        <taxon>Paraneoptera</taxon>
        <taxon>Hemiptera</taxon>
        <taxon>Sternorrhyncha</taxon>
        <taxon>Psylloidea</taxon>
        <taxon>Psyllidae</taxon>
        <taxon>Psyllinae</taxon>
        <taxon>Cacopsylla</taxon>
    </lineage>
</organism>
<dbReference type="AlphaFoldDB" id="A0A8D8M8X9"/>
<dbReference type="EMBL" id="HBUF01056618">
    <property type="protein sequence ID" value="CAG6624214.1"/>
    <property type="molecule type" value="Transcribed_RNA"/>
</dbReference>
<evidence type="ECO:0000313" key="1">
    <source>
        <dbReference type="EMBL" id="CAG6624214.1"/>
    </source>
</evidence>
<sequence length="162" mass="19039">MFTSFMCDFNNFSQLIDIKNDLGNVLDLAFTNLQTQYFTVEESSDPLPIKIDKNHPPIQLTLKLSKRKKIVKNFICDLHKLPEKVFCYKQGDYISMVNNLKNLDWEEVLKTPKDLNLALEKFYSIINQNIKEYIPSKIIKELKFPVWASPEYKSIIFQKKIA</sequence>